<reference evidence="1 2" key="1">
    <citation type="submission" date="2021-01" db="EMBL/GenBank/DDBJ databases">
        <title>Whole genome shotgun sequence of Catellatospora coxensis NBRC 107359.</title>
        <authorList>
            <person name="Komaki H."/>
            <person name="Tamura T."/>
        </authorList>
    </citation>
    <scope>NUCLEOTIDE SEQUENCE [LARGE SCALE GENOMIC DNA]</scope>
    <source>
        <strain evidence="1 2">NBRC 107359</strain>
    </source>
</reference>
<comment type="caution">
    <text evidence="1">The sequence shown here is derived from an EMBL/GenBank/DDBJ whole genome shotgun (WGS) entry which is preliminary data.</text>
</comment>
<dbReference type="Proteomes" id="UP000630887">
    <property type="component" value="Unassembled WGS sequence"/>
</dbReference>
<protein>
    <submittedName>
        <fullName evidence="1">Uncharacterized protein</fullName>
    </submittedName>
</protein>
<sequence>MDASLGYRGVACNRGVAVGSDHSRPYAHDVEKPPVDYDLVDKLGALLCATALAQRDPLAQLAALGPAQPTAAALEDYVVELRGRILRGIIEAGTSRVKLAEELGVERSRVQAMLRQADAAQARREAAQQKGASAEA</sequence>
<accession>A0A8J3L2M6</accession>
<evidence type="ECO:0000313" key="2">
    <source>
        <dbReference type="Proteomes" id="UP000630887"/>
    </source>
</evidence>
<proteinExistence type="predicted"/>
<organism evidence="1 2">
    <name type="scientific">Catellatospora coxensis</name>
    <dbReference type="NCBI Taxonomy" id="310354"/>
    <lineage>
        <taxon>Bacteria</taxon>
        <taxon>Bacillati</taxon>
        <taxon>Actinomycetota</taxon>
        <taxon>Actinomycetes</taxon>
        <taxon>Micromonosporales</taxon>
        <taxon>Micromonosporaceae</taxon>
        <taxon>Catellatospora</taxon>
    </lineage>
</organism>
<name>A0A8J3L2M6_9ACTN</name>
<evidence type="ECO:0000313" key="1">
    <source>
        <dbReference type="EMBL" id="GIG10229.1"/>
    </source>
</evidence>
<dbReference type="AlphaFoldDB" id="A0A8J3L2M6"/>
<keyword evidence="2" id="KW-1185">Reference proteome</keyword>
<dbReference type="EMBL" id="BONI01000082">
    <property type="protein sequence ID" value="GIG10229.1"/>
    <property type="molecule type" value="Genomic_DNA"/>
</dbReference>
<gene>
    <name evidence="1" type="ORF">Cco03nite_69290</name>
</gene>